<gene>
    <name evidence="3" type="ORF">EPH_0007910</name>
</gene>
<proteinExistence type="predicted"/>
<feature type="compositionally biased region" description="Basic and acidic residues" evidence="1">
    <location>
        <begin position="122"/>
        <end position="135"/>
    </location>
</feature>
<sequence>MSNPRLVRTSKAADLLHRKAGIFLYPPHMPEDFNSLQPLVRHRVEVYGGRYTAHDDISIGGLGWFSVAGSGVKAFDIWLPKGVKLFRRPALARGPRISAQKRALAEQIKEEELRRQQQQQQENKEADTDAEKDTMSETAADTTKAPLVAPEDQEEFHMLISQCFEEGQAQEQQHHQHEQQQHQEKHHEQQQHNEQQNQQVLQLPEQQHEEQQQPSATC</sequence>
<evidence type="ECO:0000259" key="2">
    <source>
        <dbReference type="Pfam" id="PF21516"/>
    </source>
</evidence>
<dbReference type="InterPro" id="IPR050896">
    <property type="entry name" value="Mito_lipid_metab_GTPase"/>
</dbReference>
<reference evidence="3" key="1">
    <citation type="submission" date="2013-10" db="EMBL/GenBank/DDBJ databases">
        <title>Genomic analysis of the causative agents of coccidiosis in chickens.</title>
        <authorList>
            <person name="Reid A.J."/>
            <person name="Blake D."/>
            <person name="Billington K."/>
            <person name="Browne H."/>
            <person name="Dunn M."/>
            <person name="Hung S."/>
            <person name="Kawahara F."/>
            <person name="Miranda-Saavedra D."/>
            <person name="Mourier T."/>
            <person name="Nagra H."/>
            <person name="Otto T.D."/>
            <person name="Rawlings N."/>
            <person name="Sanchez A."/>
            <person name="Sanders M."/>
            <person name="Subramaniam C."/>
            <person name="Tay Y."/>
            <person name="Dear P."/>
            <person name="Doerig C."/>
            <person name="Gruber A."/>
            <person name="Parkinson J."/>
            <person name="Shirley M."/>
            <person name="Wan K.L."/>
            <person name="Berriman M."/>
            <person name="Tomley F."/>
            <person name="Pain A."/>
        </authorList>
    </citation>
    <scope>NUCLEOTIDE SEQUENCE [LARGE SCALE GENOMIC DNA]</scope>
    <source>
        <strain evidence="3">Houghton</strain>
    </source>
</reference>
<evidence type="ECO:0000313" key="4">
    <source>
        <dbReference type="Proteomes" id="UP000018201"/>
    </source>
</evidence>
<dbReference type="VEuPathDB" id="ToxoDB:EPH_0007910"/>
<feature type="region of interest" description="Disordered" evidence="1">
    <location>
        <begin position="102"/>
        <end position="147"/>
    </location>
</feature>
<keyword evidence="4" id="KW-1185">Reference proteome</keyword>
<feature type="domain" description="NOA1/YqeH-like C-terminal" evidence="2">
    <location>
        <begin position="9"/>
        <end position="91"/>
    </location>
</feature>
<dbReference type="Proteomes" id="UP000018201">
    <property type="component" value="Unassembled WGS sequence"/>
</dbReference>
<name>U6G303_9EIME</name>
<dbReference type="PANTHER" id="PTHR46434">
    <property type="entry name" value="GENETIC INTERACTOR OF PROHIBITINS 3, MITOCHONDRIAL"/>
    <property type="match status" value="1"/>
</dbReference>
<evidence type="ECO:0000256" key="1">
    <source>
        <dbReference type="SAM" id="MobiDB-lite"/>
    </source>
</evidence>
<dbReference type="EMBL" id="HG688747">
    <property type="protein sequence ID" value="CDI73683.1"/>
    <property type="molecule type" value="Genomic_DNA"/>
</dbReference>
<dbReference type="InterPro" id="IPR048422">
    <property type="entry name" value="NOA1/YqeH-like_C"/>
</dbReference>
<evidence type="ECO:0000313" key="3">
    <source>
        <dbReference type="EMBL" id="CDI73683.1"/>
    </source>
</evidence>
<dbReference type="GO" id="GO:0005739">
    <property type="term" value="C:mitochondrion"/>
    <property type="evidence" value="ECO:0007669"/>
    <property type="project" value="TreeGrafter"/>
</dbReference>
<feature type="compositionally biased region" description="Basic and acidic residues" evidence="1">
    <location>
        <begin position="103"/>
        <end position="115"/>
    </location>
</feature>
<dbReference type="OrthoDB" id="1696305at2759"/>
<feature type="region of interest" description="Disordered" evidence="1">
    <location>
        <begin position="165"/>
        <end position="218"/>
    </location>
</feature>
<feature type="compositionally biased region" description="Low complexity" evidence="1">
    <location>
        <begin position="192"/>
        <end position="205"/>
    </location>
</feature>
<dbReference type="AlphaFoldDB" id="U6G303"/>
<dbReference type="Pfam" id="PF21516">
    <property type="entry name" value="YqeH-like_C"/>
    <property type="match status" value="1"/>
</dbReference>
<reference evidence="3" key="2">
    <citation type="submission" date="2013-10" db="EMBL/GenBank/DDBJ databases">
        <authorList>
            <person name="Aslett M."/>
        </authorList>
    </citation>
    <scope>NUCLEOTIDE SEQUENCE [LARGE SCALE GENOMIC DNA]</scope>
    <source>
        <strain evidence="3">Houghton</strain>
    </source>
</reference>
<protein>
    <recommendedName>
        <fullName evidence="2">NOA1/YqeH-like C-terminal domain-containing protein</fullName>
    </recommendedName>
</protein>
<accession>U6G303</accession>
<dbReference type="PANTHER" id="PTHR46434:SF1">
    <property type="entry name" value="GENETIC INTERACTOR OF PROHIBITINS 3, MITOCHONDRIAL"/>
    <property type="match status" value="1"/>
</dbReference>
<organism evidence="3 4">
    <name type="scientific">Eimeria praecox</name>
    <dbReference type="NCBI Taxonomy" id="51316"/>
    <lineage>
        <taxon>Eukaryota</taxon>
        <taxon>Sar</taxon>
        <taxon>Alveolata</taxon>
        <taxon>Apicomplexa</taxon>
        <taxon>Conoidasida</taxon>
        <taxon>Coccidia</taxon>
        <taxon>Eucoccidiorida</taxon>
        <taxon>Eimeriorina</taxon>
        <taxon>Eimeriidae</taxon>
        <taxon>Eimeria</taxon>
    </lineage>
</organism>
<feature type="compositionally biased region" description="Basic and acidic residues" evidence="1">
    <location>
        <begin position="172"/>
        <end position="191"/>
    </location>
</feature>